<reference evidence="3" key="1">
    <citation type="submission" date="2020-01" db="EMBL/GenBank/DDBJ databases">
        <authorList>
            <consortium name="DOE Joint Genome Institute"/>
            <person name="Haridas S."/>
            <person name="Albert R."/>
            <person name="Binder M."/>
            <person name="Bloem J."/>
            <person name="Labutti K."/>
            <person name="Salamov A."/>
            <person name="Andreopoulos B."/>
            <person name="Baker S.E."/>
            <person name="Barry K."/>
            <person name="Bills G."/>
            <person name="Bluhm B.H."/>
            <person name="Cannon C."/>
            <person name="Castanera R."/>
            <person name="Culley D.E."/>
            <person name="Daum C."/>
            <person name="Ezra D."/>
            <person name="Gonzalez J.B."/>
            <person name="Henrissat B."/>
            <person name="Kuo A."/>
            <person name="Liang C."/>
            <person name="Lipzen A."/>
            <person name="Lutzoni F."/>
            <person name="Magnuson J."/>
            <person name="Mondo S."/>
            <person name="Nolan M."/>
            <person name="Ohm R."/>
            <person name="Pangilinan J."/>
            <person name="Park H.-J."/>
            <person name="Ramirez L."/>
            <person name="Alfaro M."/>
            <person name="Sun H."/>
            <person name="Tritt A."/>
            <person name="Yoshinaga Y."/>
            <person name="Zwiers L.-H."/>
            <person name="Turgeon B.G."/>
            <person name="Goodwin S.B."/>
            <person name="Spatafora J.W."/>
            <person name="Crous P.W."/>
            <person name="Grigoriev I.V."/>
        </authorList>
    </citation>
    <scope>NUCLEOTIDE SEQUENCE</scope>
    <source>
        <strain evidence="3">CBS 342.82</strain>
    </source>
</reference>
<evidence type="ECO:0000313" key="2">
    <source>
        <dbReference type="Proteomes" id="UP000504637"/>
    </source>
</evidence>
<gene>
    <name evidence="3" type="ORF">K489DRAFT_323164</name>
</gene>
<dbReference type="GeneID" id="54359478"/>
<accession>A0A6J3LYG9</accession>
<dbReference type="PANTHER" id="PTHR15141:SF76">
    <property type="entry name" value="TRANSCRIPTION ELONGATION FACTOR B POLYPEPTIDE 3"/>
    <property type="match status" value="1"/>
</dbReference>
<dbReference type="Proteomes" id="UP000504637">
    <property type="component" value="Unplaced"/>
</dbReference>
<reference evidence="3" key="2">
    <citation type="submission" date="2020-04" db="EMBL/GenBank/DDBJ databases">
        <authorList>
            <consortium name="NCBI Genome Project"/>
        </authorList>
    </citation>
    <scope>NUCLEOTIDE SEQUENCE</scope>
    <source>
        <strain evidence="3">CBS 342.82</strain>
    </source>
</reference>
<dbReference type="Pfam" id="PF06881">
    <property type="entry name" value="Elongin_A"/>
    <property type="match status" value="1"/>
</dbReference>
<reference evidence="3" key="3">
    <citation type="submission" date="2025-08" db="UniProtKB">
        <authorList>
            <consortium name="RefSeq"/>
        </authorList>
    </citation>
    <scope>IDENTIFICATION</scope>
    <source>
        <strain evidence="3">CBS 342.82</strain>
    </source>
</reference>
<feature type="region of interest" description="Disordered" evidence="1">
    <location>
        <begin position="138"/>
        <end position="161"/>
    </location>
</feature>
<dbReference type="GO" id="GO:0070449">
    <property type="term" value="C:elongin complex"/>
    <property type="evidence" value="ECO:0007669"/>
    <property type="project" value="InterPro"/>
</dbReference>
<evidence type="ECO:0000313" key="3">
    <source>
        <dbReference type="RefSeq" id="XP_033457842.1"/>
    </source>
</evidence>
<proteinExistence type="predicted"/>
<organism evidence="3">
    <name type="scientific">Dissoconium aciculare CBS 342.82</name>
    <dbReference type="NCBI Taxonomy" id="1314786"/>
    <lineage>
        <taxon>Eukaryota</taxon>
        <taxon>Fungi</taxon>
        <taxon>Dikarya</taxon>
        <taxon>Ascomycota</taxon>
        <taxon>Pezizomycotina</taxon>
        <taxon>Dothideomycetes</taxon>
        <taxon>Dothideomycetidae</taxon>
        <taxon>Mycosphaerellales</taxon>
        <taxon>Dissoconiaceae</taxon>
        <taxon>Dissoconium</taxon>
    </lineage>
</organism>
<dbReference type="RefSeq" id="XP_033457842.1">
    <property type="nucleotide sequence ID" value="XM_033601678.1"/>
</dbReference>
<dbReference type="AlphaFoldDB" id="A0A6J3LYG9"/>
<dbReference type="PANTHER" id="PTHR15141">
    <property type="entry name" value="TRANSCRIPTION ELONGATION FACTOR B POLYPEPTIDE 3"/>
    <property type="match status" value="1"/>
</dbReference>
<dbReference type="Gene3D" id="6.10.250.3180">
    <property type="match status" value="1"/>
</dbReference>
<dbReference type="InterPro" id="IPR051870">
    <property type="entry name" value="Elongin-A_domain"/>
</dbReference>
<feature type="region of interest" description="Disordered" evidence="1">
    <location>
        <begin position="262"/>
        <end position="317"/>
    </location>
</feature>
<keyword evidence="2" id="KW-1185">Reference proteome</keyword>
<dbReference type="GO" id="GO:0006368">
    <property type="term" value="P:transcription elongation by RNA polymerase II"/>
    <property type="evidence" value="ECO:0007669"/>
    <property type="project" value="InterPro"/>
</dbReference>
<evidence type="ECO:0008006" key="4">
    <source>
        <dbReference type="Google" id="ProtNLM"/>
    </source>
</evidence>
<dbReference type="OrthoDB" id="21513at2759"/>
<evidence type="ECO:0000256" key="1">
    <source>
        <dbReference type="SAM" id="MobiDB-lite"/>
    </source>
</evidence>
<dbReference type="InterPro" id="IPR010684">
    <property type="entry name" value="RNA_pol_II_trans_fac_SIII_A"/>
</dbReference>
<name>A0A6J3LYG9_9PEZI</name>
<sequence length="317" mass="35744">MAPASLLDMATRTAIYHRASIFDVADMSYQLAKPILRRLDDPEQLHEVELNCPQIATEDEELWIAFIDREAPDWRQKYPVKPTTAINYRIFRKISNLRKKDEHAAEEALRQQFQALDQKKKMNETQITARPLPTPIEYANGRKVGFGSSKRPTYSRSVPRPGLANNGIAAIRRKAAEAAHARRIQQAVRKPSDAEVLRNAKAQIRHAPSSMVVDLLPQTSRAQYLQKAPLPTPPNLAGPAPRHFAIRKKPEQQMLDQANRIIDEDRRRKGIPGLKTAPESENGAVSPGKEAPRPAPTLTPRKRVPPSIFAPTKRRKL</sequence>
<protein>
    <recommendedName>
        <fullName evidence="4">Elongin-A</fullName>
    </recommendedName>
</protein>